<proteinExistence type="predicted"/>
<dbReference type="RefSeq" id="WP_018712387.1">
    <property type="nucleotide sequence ID" value="NZ_CP053832.1"/>
</dbReference>
<sequence>MKKVSIFLLFIALLKAQDYSLDVGKAVSDGMKQGIQLLGKEMLNIATGNKQVDEQKEKEKFKEKINKFDNLKIEGEWTLTMDRVITSFLNYTAQEWKFKFKNDRSFYMFDKKQDYLWKYENDNIQLERINKTKWDKNIEIKFEEYKGDYCYKVSYNEAEATMCKTKGERFKDKSKAIKIEMY</sequence>
<dbReference type="Proteomes" id="UP000509722">
    <property type="component" value="Chromosome"/>
</dbReference>
<evidence type="ECO:0000313" key="1">
    <source>
        <dbReference type="EMBL" id="QKF83890.1"/>
    </source>
</evidence>
<dbReference type="AlphaFoldDB" id="A0AAE7JP17"/>
<gene>
    <name evidence="1" type="ORF">CURT_0367</name>
</gene>
<dbReference type="EMBL" id="CP053832">
    <property type="protein sequence ID" value="QKF83890.1"/>
    <property type="molecule type" value="Genomic_DNA"/>
</dbReference>
<organism evidence="1 2">
    <name type="scientific">Campylobacter ureolyticus</name>
    <dbReference type="NCBI Taxonomy" id="827"/>
    <lineage>
        <taxon>Bacteria</taxon>
        <taxon>Pseudomonadati</taxon>
        <taxon>Campylobacterota</taxon>
        <taxon>Epsilonproteobacteria</taxon>
        <taxon>Campylobacterales</taxon>
        <taxon>Campylobacteraceae</taxon>
        <taxon>Campylobacter</taxon>
    </lineage>
</organism>
<evidence type="ECO:0000313" key="2">
    <source>
        <dbReference type="Proteomes" id="UP000509722"/>
    </source>
</evidence>
<reference evidence="1 2" key="1">
    <citation type="submission" date="2020-05" db="EMBL/GenBank/DDBJ databases">
        <title>Complete genome sequencing of Campylobacter and Arcobacter type strains.</title>
        <authorList>
            <person name="Miller W.G."/>
            <person name="Yee E."/>
        </authorList>
    </citation>
    <scope>NUCLEOTIDE SEQUENCE [LARGE SCALE GENOMIC DNA]</scope>
    <source>
        <strain evidence="1 2">LMG 6451</strain>
    </source>
</reference>
<protein>
    <submittedName>
        <fullName evidence="1">Uncharacterized protein</fullName>
    </submittedName>
</protein>
<dbReference type="GeneID" id="77175278"/>
<accession>A0AAE7JP17</accession>
<name>A0AAE7JP17_9BACT</name>